<gene>
    <name evidence="1" type="ORF">QJS64_20100</name>
</gene>
<sequence>MKRTVDKYDGEVAVSFSENEFILKVMIPMKS</sequence>
<proteinExistence type="predicted"/>
<geneLocation type="plasmid" evidence="1 2">
    <name>unnamed3</name>
</geneLocation>
<evidence type="ECO:0000313" key="2">
    <source>
        <dbReference type="Proteomes" id="UP001239169"/>
    </source>
</evidence>
<accession>A0ABY8RA21</accession>
<evidence type="ECO:0008006" key="3">
    <source>
        <dbReference type="Google" id="ProtNLM"/>
    </source>
</evidence>
<evidence type="ECO:0000313" key="1">
    <source>
        <dbReference type="EMBL" id="WGX77551.1"/>
    </source>
</evidence>
<dbReference type="Proteomes" id="UP001239169">
    <property type="component" value="Plasmid unnamed3"/>
</dbReference>
<keyword evidence="2" id="KW-1185">Reference proteome</keyword>
<reference evidence="1 2" key="1">
    <citation type="submission" date="2023-04" db="EMBL/GenBank/DDBJ databases">
        <title>Bacteria Genome Submission.</title>
        <authorList>
            <person name="Isaac P."/>
        </authorList>
    </citation>
    <scope>NUCLEOTIDE SEQUENCE [LARGE SCALE GENOMIC DNA]</scope>
    <source>
        <strain evidence="1 2">SampleS7P1</strain>
        <plasmid evidence="1 2">unnamed3</plasmid>
    </source>
</reference>
<name>A0ABY8RA21_PARBF</name>
<dbReference type="EMBL" id="CP124688">
    <property type="protein sequence ID" value="WGX77551.1"/>
    <property type="molecule type" value="Genomic_DNA"/>
</dbReference>
<organism evidence="1 2">
    <name type="scientific">Paraclostridium bifermentans</name>
    <name type="common">Clostridium bifermentans</name>
    <dbReference type="NCBI Taxonomy" id="1490"/>
    <lineage>
        <taxon>Bacteria</taxon>
        <taxon>Bacillati</taxon>
        <taxon>Bacillota</taxon>
        <taxon>Clostridia</taxon>
        <taxon>Peptostreptococcales</taxon>
        <taxon>Peptostreptococcaceae</taxon>
        <taxon>Paraclostridium</taxon>
    </lineage>
</organism>
<protein>
    <recommendedName>
        <fullName evidence="3">GHKL domain-containing protein</fullName>
    </recommendedName>
</protein>
<keyword evidence="1" id="KW-0614">Plasmid</keyword>